<gene>
    <name evidence="1" type="ORF">PAP_06175</name>
</gene>
<evidence type="ECO:0000313" key="2">
    <source>
        <dbReference type="Proteomes" id="UP000027981"/>
    </source>
</evidence>
<dbReference type="KEGG" id="ppac:PAP_06175"/>
<keyword evidence="2" id="KW-1185">Reference proteome</keyword>
<dbReference type="HOGENOM" id="CLU_1870810_0_0_2"/>
<dbReference type="Proteomes" id="UP000027981">
    <property type="component" value="Chromosome"/>
</dbReference>
<dbReference type="EMBL" id="CP006019">
    <property type="protein sequence ID" value="AIF69635.1"/>
    <property type="molecule type" value="Genomic_DNA"/>
</dbReference>
<dbReference type="GeneID" id="24842356"/>
<reference evidence="1 2" key="2">
    <citation type="journal article" date="2015" name="Genome Announc.">
        <title>Complete Genome Sequence of Hyperthermophilic Piezophilic Archaeon Palaeococcus pacificus DY20341T, Isolated from Deep-Sea Hydrothermal Sediments.</title>
        <authorList>
            <person name="Zeng X."/>
            <person name="Jebbar M."/>
            <person name="Shao Z."/>
        </authorList>
    </citation>
    <scope>NUCLEOTIDE SEQUENCE [LARGE SCALE GENOMIC DNA]</scope>
    <source>
        <strain evidence="1 2">DY20341</strain>
    </source>
</reference>
<dbReference type="STRING" id="1343739.PAP_06175"/>
<name>A0A075LSC1_9EURY</name>
<evidence type="ECO:0000313" key="1">
    <source>
        <dbReference type="EMBL" id="AIF69635.1"/>
    </source>
</evidence>
<sequence length="136" mass="15623">MEERGGKKINLTLKLVTADKSSSEFVSITKHSSRNRYGIRISAKLSRRIAKELGFEPQYVEFYTVNDNDGEECLGFAFKFLKEKIPHAVKISKREKAGWYVVVNEYLLQNLNGMDKVGSRLANVQLNKDMLIVFFK</sequence>
<proteinExistence type="predicted"/>
<accession>A0A075LSC1</accession>
<reference evidence="2" key="1">
    <citation type="submission" date="2013-06" db="EMBL/GenBank/DDBJ databases">
        <title>Complete Genome Sequence of Hyperthermophilic Palaeococcus pacificus DY20341T, Isolated from a Deep-Sea Hydrothermal Sediments.</title>
        <authorList>
            <person name="Zeng X."/>
            <person name="Shao Z."/>
        </authorList>
    </citation>
    <scope>NUCLEOTIDE SEQUENCE [LARGE SCALE GENOMIC DNA]</scope>
    <source>
        <strain evidence="2">DY20341</strain>
    </source>
</reference>
<dbReference type="RefSeq" id="WP_048165173.1">
    <property type="nucleotide sequence ID" value="NZ_CP006019.1"/>
</dbReference>
<protein>
    <submittedName>
        <fullName evidence="1">Uncharacterized protein</fullName>
    </submittedName>
</protein>
<organism evidence="1 2">
    <name type="scientific">Palaeococcus pacificus DY20341</name>
    <dbReference type="NCBI Taxonomy" id="1343739"/>
    <lineage>
        <taxon>Archaea</taxon>
        <taxon>Methanobacteriati</taxon>
        <taxon>Methanobacteriota</taxon>
        <taxon>Thermococci</taxon>
        <taxon>Thermococcales</taxon>
        <taxon>Thermococcaceae</taxon>
        <taxon>Palaeococcus</taxon>
    </lineage>
</organism>
<dbReference type="AlphaFoldDB" id="A0A075LSC1"/>